<dbReference type="EMBL" id="LQYN01000107">
    <property type="protein sequence ID" value="KYC92934.1"/>
    <property type="molecule type" value="Genomic_DNA"/>
</dbReference>
<reference evidence="2 4" key="1">
    <citation type="submission" date="2016-01" db="EMBL/GenBank/DDBJ databases">
        <title>Genome Sequences of Twelve Sporeforming Bacillus Species Isolated from Foods.</title>
        <authorList>
            <person name="Berendsen E.M."/>
            <person name="Wells-Bennik M.H."/>
            <person name="Krawcyk A.O."/>
            <person name="De Jong A."/>
            <person name="Holsappel S."/>
            <person name="Eijlander R.T."/>
            <person name="Kuipers O.P."/>
        </authorList>
    </citation>
    <scope>NUCLEOTIDE SEQUENCE [LARGE SCALE GENOMIC DNA]</scope>
    <source>
        <strain evidence="2 4">B4102</strain>
    </source>
</reference>
<dbReference type="EMBL" id="CP066701">
    <property type="protein sequence ID" value="QQX26474.1"/>
    <property type="molecule type" value="Genomic_DNA"/>
</dbReference>
<feature type="transmembrane region" description="Helical" evidence="1">
    <location>
        <begin position="178"/>
        <end position="200"/>
    </location>
</feature>
<feature type="transmembrane region" description="Helical" evidence="1">
    <location>
        <begin position="248"/>
        <end position="271"/>
    </location>
</feature>
<name>A0A150KL31_9BACI</name>
<keyword evidence="4" id="KW-1185">Reference proteome</keyword>
<dbReference type="Proteomes" id="UP000075666">
    <property type="component" value="Unassembled WGS sequence"/>
</dbReference>
<evidence type="ECO:0000256" key="1">
    <source>
        <dbReference type="SAM" id="Phobius"/>
    </source>
</evidence>
<evidence type="ECO:0000313" key="3">
    <source>
        <dbReference type="EMBL" id="QQX26474.1"/>
    </source>
</evidence>
<keyword evidence="1" id="KW-0472">Membrane</keyword>
<keyword evidence="1" id="KW-0812">Transmembrane</keyword>
<protein>
    <recommendedName>
        <fullName evidence="6">ABC-2 family transporter protein</fullName>
    </recommendedName>
</protein>
<gene>
    <name evidence="2" type="ORF">B4102_2044</name>
    <name evidence="3" type="ORF">JGZ69_06410</name>
</gene>
<dbReference type="OrthoDB" id="3194859at2"/>
<sequence length="282" mass="32776">MVKETLSLFQRDLFLGFFAVRFRWLASMILFVMILLISFYQIKLSSEVEGFNISSITYTDLFYTIFKGTEYQILDEPNAKFPFSWLILQMMGPFIIGGYVREDLFDQSSFLIVRAKHRLSLWLSKLLFSFTVAISMYLFFILAILLTSLFLSFSFEWSDYGEKMIKPLLSTTLDPVDFSIDILILPFLVTLLIVIAQGILTVFVRPIYAFFILLSALAVSVFSTSRLLPGSYSMILRHHSLDIENGFTWMNVFIYILVVLFVIICSGYVLFKKMDIFQKERD</sequence>
<dbReference type="RefSeq" id="WP_066235175.1">
    <property type="nucleotide sequence ID" value="NZ_CP066701.1"/>
</dbReference>
<dbReference type="PATRIC" id="fig|46224.3.peg.514"/>
<keyword evidence="1" id="KW-1133">Transmembrane helix</keyword>
<evidence type="ECO:0000313" key="4">
    <source>
        <dbReference type="Proteomes" id="UP000075666"/>
    </source>
</evidence>
<feature type="transmembrane region" description="Helical" evidence="1">
    <location>
        <begin position="207"/>
        <end position="228"/>
    </location>
</feature>
<dbReference type="Proteomes" id="UP000595512">
    <property type="component" value="Chromosome"/>
</dbReference>
<evidence type="ECO:0008006" key="6">
    <source>
        <dbReference type="Google" id="ProtNLM"/>
    </source>
</evidence>
<dbReference type="AlphaFoldDB" id="A0A150KL31"/>
<dbReference type="STRING" id="46224.B4102_2044"/>
<feature type="transmembrane region" description="Helical" evidence="1">
    <location>
        <begin position="21"/>
        <end position="42"/>
    </location>
</feature>
<feature type="transmembrane region" description="Helical" evidence="1">
    <location>
        <begin position="83"/>
        <end position="100"/>
    </location>
</feature>
<feature type="transmembrane region" description="Helical" evidence="1">
    <location>
        <begin position="121"/>
        <end position="151"/>
    </location>
</feature>
<evidence type="ECO:0000313" key="2">
    <source>
        <dbReference type="EMBL" id="KYC92934.1"/>
    </source>
</evidence>
<reference evidence="3 5" key="2">
    <citation type="submission" date="2020-12" db="EMBL/GenBank/DDBJ databases">
        <title>Taxonomic evaluation of the Bacillus sporothermodurans group of bacteria based on whole genome sequences.</title>
        <authorList>
            <person name="Fiedler G."/>
            <person name="Herbstmann A.-D."/>
            <person name="Doll E."/>
            <person name="Wenning M."/>
            <person name="Brinks E."/>
            <person name="Kabisch J."/>
            <person name="Breitenwieser F."/>
            <person name="Lappann M."/>
            <person name="Boehnlein C."/>
            <person name="Franz C."/>
        </authorList>
    </citation>
    <scope>NUCLEOTIDE SEQUENCE [LARGE SCALE GENOMIC DNA]</scope>
    <source>
        <strain evidence="3 5">DSM 10599</strain>
    </source>
</reference>
<proteinExistence type="predicted"/>
<accession>A0A150KL31</accession>
<dbReference type="KEGG" id="hspo:JGZ69_06410"/>
<organism evidence="2 4">
    <name type="scientific">Heyndrickxia sporothermodurans</name>
    <dbReference type="NCBI Taxonomy" id="46224"/>
    <lineage>
        <taxon>Bacteria</taxon>
        <taxon>Bacillati</taxon>
        <taxon>Bacillota</taxon>
        <taxon>Bacilli</taxon>
        <taxon>Bacillales</taxon>
        <taxon>Bacillaceae</taxon>
        <taxon>Heyndrickxia</taxon>
    </lineage>
</organism>
<evidence type="ECO:0000313" key="5">
    <source>
        <dbReference type="Proteomes" id="UP000595512"/>
    </source>
</evidence>